<gene>
    <name evidence="6" type="ORF">SAMN04515678_11429</name>
</gene>
<dbReference type="GO" id="GO:0005886">
    <property type="term" value="C:plasma membrane"/>
    <property type="evidence" value="ECO:0007669"/>
    <property type="project" value="UniProtKB-SubCell"/>
</dbReference>
<evidence type="ECO:0000256" key="5">
    <source>
        <dbReference type="RuleBase" id="RU363041"/>
    </source>
</evidence>
<protein>
    <recommendedName>
        <fullName evidence="5">Probable membrane transporter protein</fullName>
    </recommendedName>
</protein>
<keyword evidence="2" id="KW-0812">Transmembrane</keyword>
<dbReference type="EMBL" id="FOMS01000014">
    <property type="protein sequence ID" value="SFE70162.1"/>
    <property type="molecule type" value="Genomic_DNA"/>
</dbReference>
<comment type="subcellular location">
    <subcellularLocation>
        <location evidence="5">Cell membrane</location>
        <topology evidence="5">Multi-pass membrane protein</topology>
    </subcellularLocation>
    <subcellularLocation>
        <location evidence="1">Membrane</location>
        <topology evidence="1">Multi-pass membrane protein</topology>
    </subcellularLocation>
</comment>
<dbReference type="PANTHER" id="PTHR43701:SF12">
    <property type="entry name" value="MEMBRANE TRANSPORTER PROTEIN YTNM-RELATED"/>
    <property type="match status" value="1"/>
</dbReference>
<accession>A0A1I2CPS5</accession>
<dbReference type="InterPro" id="IPR002781">
    <property type="entry name" value="TM_pro_TauE-like"/>
</dbReference>
<dbReference type="AlphaFoldDB" id="A0A1I2CPS5"/>
<dbReference type="Pfam" id="PF01925">
    <property type="entry name" value="TauE"/>
    <property type="match status" value="1"/>
</dbReference>
<sequence>MIEDFWQIAAVGFAAQMFDGALGMAYGLTSTSLLLTLGYSPAAASAAVHLAETATTAVSAGSHHLARNVDWKLVRPLCNHRPNSEFHAMPRCGVPIRPFGSSYSAGCIMDIGDAGQSGLQMLPRCS</sequence>
<dbReference type="Proteomes" id="UP000325289">
    <property type="component" value="Unassembled WGS sequence"/>
</dbReference>
<dbReference type="InterPro" id="IPR051598">
    <property type="entry name" value="TSUP/Inactive_protease-like"/>
</dbReference>
<evidence type="ECO:0000256" key="4">
    <source>
        <dbReference type="ARBA" id="ARBA00023136"/>
    </source>
</evidence>
<evidence type="ECO:0000256" key="1">
    <source>
        <dbReference type="ARBA" id="ARBA00004141"/>
    </source>
</evidence>
<evidence type="ECO:0000256" key="2">
    <source>
        <dbReference type="ARBA" id="ARBA00022692"/>
    </source>
</evidence>
<proteinExistence type="inferred from homology"/>
<dbReference type="OrthoDB" id="45564at2"/>
<keyword evidence="5" id="KW-1003">Cell membrane</keyword>
<evidence type="ECO:0000256" key="3">
    <source>
        <dbReference type="ARBA" id="ARBA00022989"/>
    </source>
</evidence>
<name>A0A1I2CPS5_9RHOB</name>
<organism evidence="6 7">
    <name type="scientific">Roseivivax sediminis</name>
    <dbReference type="NCBI Taxonomy" id="936889"/>
    <lineage>
        <taxon>Bacteria</taxon>
        <taxon>Pseudomonadati</taxon>
        <taxon>Pseudomonadota</taxon>
        <taxon>Alphaproteobacteria</taxon>
        <taxon>Rhodobacterales</taxon>
        <taxon>Roseobacteraceae</taxon>
        <taxon>Roseivivax</taxon>
    </lineage>
</organism>
<dbReference type="RefSeq" id="WP_149757810.1">
    <property type="nucleotide sequence ID" value="NZ_FOMS01000014.1"/>
</dbReference>
<keyword evidence="3" id="KW-1133">Transmembrane helix</keyword>
<dbReference type="PANTHER" id="PTHR43701">
    <property type="entry name" value="MEMBRANE TRANSPORTER PROTEIN MJ0441-RELATED"/>
    <property type="match status" value="1"/>
</dbReference>
<evidence type="ECO:0000313" key="7">
    <source>
        <dbReference type="Proteomes" id="UP000325289"/>
    </source>
</evidence>
<evidence type="ECO:0000313" key="6">
    <source>
        <dbReference type="EMBL" id="SFE70162.1"/>
    </source>
</evidence>
<keyword evidence="7" id="KW-1185">Reference proteome</keyword>
<keyword evidence="4" id="KW-0472">Membrane</keyword>
<comment type="similarity">
    <text evidence="5">Belongs to the 4-toluene sulfonate uptake permease (TSUP) (TC 2.A.102) family.</text>
</comment>
<reference evidence="6 7" key="1">
    <citation type="submission" date="2016-10" db="EMBL/GenBank/DDBJ databases">
        <authorList>
            <person name="Varghese N."/>
            <person name="Submissions S."/>
        </authorList>
    </citation>
    <scope>NUCLEOTIDE SEQUENCE [LARGE SCALE GENOMIC DNA]</scope>
    <source>
        <strain evidence="7">YIM D21,KCTC 23444,ACCC 10710</strain>
    </source>
</reference>